<evidence type="ECO:0000313" key="5">
    <source>
        <dbReference type="Proteomes" id="UP000688137"/>
    </source>
</evidence>
<evidence type="ECO:0000256" key="1">
    <source>
        <dbReference type="SAM" id="MobiDB-lite"/>
    </source>
</evidence>
<feature type="region of interest" description="Disordered" evidence="1">
    <location>
        <begin position="1"/>
        <end position="26"/>
    </location>
</feature>
<organism evidence="4 5">
    <name type="scientific">Paramecium primaurelia</name>
    <dbReference type="NCBI Taxonomy" id="5886"/>
    <lineage>
        <taxon>Eukaryota</taxon>
        <taxon>Sar</taxon>
        <taxon>Alveolata</taxon>
        <taxon>Ciliophora</taxon>
        <taxon>Intramacronucleata</taxon>
        <taxon>Oligohymenophorea</taxon>
        <taxon>Peniculida</taxon>
        <taxon>Parameciidae</taxon>
        <taxon>Paramecium</taxon>
    </lineage>
</organism>
<sequence>MSEDELNYITTKTTSRQNKKRRQQKLPPQSLYDMFPSFDKELIEQCYKSEKANIQNTVQKLLELQGEPEVLENVVDIQDDDIQKYIKEFEKLENYENYEQLNEGFIFEEKSEEYNTLKAEVSMIWLDEPELKDVLNSYDKFYEETKNEDNSNSNNNNNNNNIYLDLLGVDINQIPPEFINNIQSYMHQLINQQQNQIQNDYNEFPILIPPDEGQKIQLKKNEDILSQQMKISNYGNPQNLRKYINSWTQQQQQQQQQQQSKSDSSSLLQKLCEEFPFFSYSKIKFALEQLGSYDYCKGFLTKYYNDEYYPKIIQRPKIVVQQDNQTQFKQYTISEKYKNLSANELRQLFTNNRQKIKELRNNSQVVNKCAGKYGNVAMGVKLNHFYQTQYEKIQQLEYEGIKLFVALIVAEQSFTKIDLHGIYGGEVEELLDELIEQIKIYKTRLKKINIDVEFIVGRGLHSKNKVPVIGPIALQYFRSCNYQIVGQYEGRMIVKI</sequence>
<dbReference type="PROSITE" id="PS51140">
    <property type="entry name" value="CUE"/>
    <property type="match status" value="1"/>
</dbReference>
<dbReference type="GO" id="GO:0043130">
    <property type="term" value="F:ubiquitin binding"/>
    <property type="evidence" value="ECO:0007669"/>
    <property type="project" value="InterPro"/>
</dbReference>
<gene>
    <name evidence="4" type="ORF">PPRIM_AZ9-3.1.T0440045</name>
</gene>
<dbReference type="Proteomes" id="UP000688137">
    <property type="component" value="Unassembled WGS sequence"/>
</dbReference>
<proteinExistence type="predicted"/>
<dbReference type="PANTHER" id="PTHR47417">
    <property type="entry name" value="SMR DOMAIN-CONTAINING PROTEIN YPL199C"/>
    <property type="match status" value="1"/>
</dbReference>
<dbReference type="AlphaFoldDB" id="A0A8S1LXF2"/>
<protein>
    <recommendedName>
        <fullName evidence="6">Smr domain-containing protein</fullName>
    </recommendedName>
</protein>
<accession>A0A8S1LXF2</accession>
<comment type="caution">
    <text evidence="4">The sequence shown here is derived from an EMBL/GenBank/DDBJ whole genome shotgun (WGS) entry which is preliminary data.</text>
</comment>
<name>A0A8S1LXF2_PARPR</name>
<evidence type="ECO:0000259" key="3">
    <source>
        <dbReference type="PROSITE" id="PS51140"/>
    </source>
</evidence>
<dbReference type="InterPro" id="IPR003892">
    <property type="entry name" value="CUE"/>
</dbReference>
<evidence type="ECO:0008006" key="6">
    <source>
        <dbReference type="Google" id="ProtNLM"/>
    </source>
</evidence>
<keyword evidence="5" id="KW-1185">Reference proteome</keyword>
<dbReference type="PANTHER" id="PTHR47417:SF1">
    <property type="entry name" value="SMR DOMAIN-CONTAINING PROTEIN YPL199C"/>
    <property type="match status" value="1"/>
</dbReference>
<dbReference type="InterPro" id="IPR002625">
    <property type="entry name" value="Smr_dom"/>
</dbReference>
<dbReference type="InterPro" id="IPR053020">
    <property type="entry name" value="Smr_domain_protein"/>
</dbReference>
<dbReference type="Pfam" id="PF02845">
    <property type="entry name" value="CUE"/>
    <property type="match status" value="1"/>
</dbReference>
<dbReference type="PROSITE" id="PS50828">
    <property type="entry name" value="SMR"/>
    <property type="match status" value="1"/>
</dbReference>
<evidence type="ECO:0000313" key="4">
    <source>
        <dbReference type="EMBL" id="CAD8069476.1"/>
    </source>
</evidence>
<reference evidence="4" key="1">
    <citation type="submission" date="2021-01" db="EMBL/GenBank/DDBJ databases">
        <authorList>
            <consortium name="Genoscope - CEA"/>
            <person name="William W."/>
        </authorList>
    </citation>
    <scope>NUCLEOTIDE SEQUENCE</scope>
</reference>
<dbReference type="OMA" id="QYEGRMI"/>
<dbReference type="EMBL" id="CAJJDM010000044">
    <property type="protein sequence ID" value="CAD8069476.1"/>
    <property type="molecule type" value="Genomic_DNA"/>
</dbReference>
<feature type="domain" description="Smr" evidence="2">
    <location>
        <begin position="417"/>
        <end position="496"/>
    </location>
</feature>
<feature type="domain" description="CUE" evidence="3">
    <location>
        <begin position="21"/>
        <end position="66"/>
    </location>
</feature>
<evidence type="ECO:0000259" key="2">
    <source>
        <dbReference type="PROSITE" id="PS50828"/>
    </source>
</evidence>